<organism evidence="3 4">
    <name type="scientific">Sphingomonas kaistensis</name>
    <dbReference type="NCBI Taxonomy" id="298708"/>
    <lineage>
        <taxon>Bacteria</taxon>
        <taxon>Pseudomonadati</taxon>
        <taxon>Pseudomonadota</taxon>
        <taxon>Alphaproteobacteria</taxon>
        <taxon>Sphingomonadales</taxon>
        <taxon>Sphingomonadaceae</taxon>
        <taxon>Sphingomonas</taxon>
    </lineage>
</organism>
<dbReference type="EMBL" id="JAATJC010000001">
    <property type="protein sequence ID" value="NJC05713.1"/>
    <property type="molecule type" value="Genomic_DNA"/>
</dbReference>
<keyword evidence="3" id="KW-0808">Transferase</keyword>
<sequence length="512" mass="55202">MSSWSHGYNVSAGYTYGFYREMAPDWIDFALALRGLVAPRRSAGAPFRYLELGSGQGFGLCLLAAANPDGDFLGIDFSPEHVAHGASLADELGLTNIRFVEGDFAALGAHWPVEHGAFDYIALHGIYSWVPEAIRRSLIAILAAAGAPGAAVYVSFNAMPGWASSLPFQHMLRLIEREGVARGIGAVETGRALFDQLSAVESGVTKALPELRTRIENTRNQPEAYLVQEYLHENWHPLWCSQVMGELGGAKLSLSGSATLAENFLPQLLPANMQGVLAGHDRPTLREDLTDCLINQTFRRDLYVRGPRRRHPGESAWQEEFRLWRIKWSDLPETIGVTTAFGSASLKATEIAAIFDAIGEGSCSLAELAALPGVGADRHLLTQKLVLLVHGGWLGCSRGEPGGAGMGAVNARVASLAAVGAPYRNLAAANLGSAIAVVDSEILLFDAYCQNPRRFEQEAGAMLSERLARLGRRLAKDGQPLTGDAEAAQVEQQAATFTSRTLPAWRRLGITD</sequence>
<protein>
    <submittedName>
        <fullName evidence="3">SAM-dependent methyltransferase</fullName>
    </submittedName>
</protein>
<dbReference type="CDD" id="cd02440">
    <property type="entry name" value="AdoMet_MTases"/>
    <property type="match status" value="1"/>
</dbReference>
<gene>
    <name evidence="3" type="ORF">GGQ97_001506</name>
</gene>
<dbReference type="Pfam" id="PF13847">
    <property type="entry name" value="Methyltransf_31"/>
    <property type="match status" value="1"/>
</dbReference>
<dbReference type="GO" id="GO:0032259">
    <property type="term" value="P:methylation"/>
    <property type="evidence" value="ECO:0007669"/>
    <property type="project" value="UniProtKB-KW"/>
</dbReference>
<reference evidence="3 4" key="1">
    <citation type="submission" date="2020-03" db="EMBL/GenBank/DDBJ databases">
        <title>Genomic Encyclopedia of Type Strains, Phase IV (KMG-IV): sequencing the most valuable type-strain genomes for metagenomic binning, comparative biology and taxonomic classification.</title>
        <authorList>
            <person name="Goeker M."/>
        </authorList>
    </citation>
    <scope>NUCLEOTIDE SEQUENCE [LARGE SCALE GENOMIC DNA]</scope>
    <source>
        <strain evidence="3 4">DSM 16846</strain>
    </source>
</reference>
<dbReference type="SUPFAM" id="SSF53335">
    <property type="entry name" value="S-adenosyl-L-methionine-dependent methyltransferases"/>
    <property type="match status" value="1"/>
</dbReference>
<dbReference type="InterPro" id="IPR018773">
    <property type="entry name" value="MeTrfase_reg_dom_prd"/>
</dbReference>
<evidence type="ECO:0000259" key="1">
    <source>
        <dbReference type="Pfam" id="PF10119"/>
    </source>
</evidence>
<proteinExistence type="predicted"/>
<accession>A0A7X5Y5S1</accession>
<comment type="caution">
    <text evidence="3">The sequence shown here is derived from an EMBL/GenBank/DDBJ whole genome shotgun (WGS) entry which is preliminary data.</text>
</comment>
<dbReference type="Gene3D" id="3.40.50.150">
    <property type="entry name" value="Vaccinia Virus protein VP39"/>
    <property type="match status" value="1"/>
</dbReference>
<dbReference type="Proteomes" id="UP000558192">
    <property type="component" value="Unassembled WGS sequence"/>
</dbReference>
<name>A0A7X5Y5S1_9SPHN</name>
<dbReference type="AlphaFoldDB" id="A0A7X5Y5S1"/>
<feature type="domain" description="Methyltransferase" evidence="2">
    <location>
        <begin position="48"/>
        <end position="127"/>
    </location>
</feature>
<evidence type="ECO:0000313" key="3">
    <source>
        <dbReference type="EMBL" id="NJC05713.1"/>
    </source>
</evidence>
<dbReference type="RefSeq" id="WP_168068441.1">
    <property type="nucleotide sequence ID" value="NZ_JAATJC010000001.1"/>
</dbReference>
<keyword evidence="3" id="KW-0489">Methyltransferase</keyword>
<evidence type="ECO:0000259" key="2">
    <source>
        <dbReference type="Pfam" id="PF13847"/>
    </source>
</evidence>
<dbReference type="GO" id="GO:0008168">
    <property type="term" value="F:methyltransferase activity"/>
    <property type="evidence" value="ECO:0007669"/>
    <property type="project" value="UniProtKB-KW"/>
</dbReference>
<dbReference type="InterPro" id="IPR029063">
    <property type="entry name" value="SAM-dependent_MTases_sf"/>
</dbReference>
<feature type="domain" description="Methyltransferase regulatory" evidence="1">
    <location>
        <begin position="223"/>
        <end position="305"/>
    </location>
</feature>
<keyword evidence="4" id="KW-1185">Reference proteome</keyword>
<evidence type="ECO:0000313" key="4">
    <source>
        <dbReference type="Proteomes" id="UP000558192"/>
    </source>
</evidence>
<dbReference type="Pfam" id="PF10119">
    <property type="entry name" value="MethyTransf_Reg"/>
    <property type="match status" value="1"/>
</dbReference>
<dbReference type="InterPro" id="IPR025714">
    <property type="entry name" value="Methyltranfer_dom"/>
</dbReference>